<feature type="coiled-coil region" evidence="1">
    <location>
        <begin position="571"/>
        <end position="598"/>
    </location>
</feature>
<feature type="compositionally biased region" description="Polar residues" evidence="2">
    <location>
        <begin position="60"/>
        <end position="78"/>
    </location>
</feature>
<feature type="compositionally biased region" description="Pro residues" evidence="2">
    <location>
        <begin position="726"/>
        <end position="735"/>
    </location>
</feature>
<feature type="compositionally biased region" description="Polar residues" evidence="2">
    <location>
        <begin position="228"/>
        <end position="243"/>
    </location>
</feature>
<dbReference type="Proteomes" id="UP000177798">
    <property type="component" value="Chromosome 7"/>
</dbReference>
<protein>
    <submittedName>
        <fullName evidence="3">Uncharacterized protein</fullName>
    </submittedName>
</protein>
<gene>
    <name evidence="3" type="ORF">sscle_07g061550</name>
</gene>
<feature type="compositionally biased region" description="Low complexity" evidence="2">
    <location>
        <begin position="406"/>
        <end position="417"/>
    </location>
</feature>
<dbReference type="RefSeq" id="XP_001587647.1">
    <property type="nucleotide sequence ID" value="XM_001587597.1"/>
</dbReference>
<feature type="compositionally biased region" description="Polar residues" evidence="2">
    <location>
        <begin position="192"/>
        <end position="201"/>
    </location>
</feature>
<feature type="compositionally biased region" description="Polar residues" evidence="2">
    <location>
        <begin position="312"/>
        <end position="328"/>
    </location>
</feature>
<feature type="region of interest" description="Disordered" evidence="2">
    <location>
        <begin position="1"/>
        <end position="124"/>
    </location>
</feature>
<dbReference type="VEuPathDB" id="FungiDB:sscle_07g061550"/>
<keyword evidence="1" id="KW-0175">Coiled coil</keyword>
<feature type="region of interest" description="Disordered" evidence="2">
    <location>
        <begin position="682"/>
        <end position="757"/>
    </location>
</feature>
<feature type="compositionally biased region" description="Low complexity" evidence="2">
    <location>
        <begin position="370"/>
        <end position="388"/>
    </location>
</feature>
<organism evidence="3 4">
    <name type="scientific">Sclerotinia sclerotiorum (strain ATCC 18683 / 1980 / Ss-1)</name>
    <name type="common">White mold</name>
    <name type="synonym">Whetzelinia sclerotiorum</name>
    <dbReference type="NCBI Taxonomy" id="665079"/>
    <lineage>
        <taxon>Eukaryota</taxon>
        <taxon>Fungi</taxon>
        <taxon>Dikarya</taxon>
        <taxon>Ascomycota</taxon>
        <taxon>Pezizomycotina</taxon>
        <taxon>Leotiomycetes</taxon>
        <taxon>Helotiales</taxon>
        <taxon>Sclerotiniaceae</taxon>
        <taxon>Sclerotinia</taxon>
    </lineage>
</organism>
<name>A0A1D9Q8Y4_SCLS1</name>
<feature type="compositionally biased region" description="Low complexity" evidence="2">
    <location>
        <begin position="616"/>
        <end position="626"/>
    </location>
</feature>
<feature type="compositionally biased region" description="Basic and acidic residues" evidence="2">
    <location>
        <begin position="329"/>
        <end position="351"/>
    </location>
</feature>
<feature type="compositionally biased region" description="Low complexity" evidence="2">
    <location>
        <begin position="255"/>
        <end position="266"/>
    </location>
</feature>
<reference evidence="4" key="1">
    <citation type="journal article" date="2017" name="Genome Biol. Evol.">
        <title>The complete genome sequence of the phytopathogenic fungus Sclerotinia sclerotiorum reveals insights into the genome architecture of broad host range pathogens.</title>
        <authorList>
            <person name="Derbyshire M."/>
            <person name="Denton-Giles M."/>
            <person name="Hegedus D."/>
            <person name="Seifbarghy S."/>
            <person name="Rollins J."/>
            <person name="van Kan J."/>
            <person name="Seidl M.F."/>
            <person name="Faino L."/>
            <person name="Mbengue M."/>
            <person name="Navaud O."/>
            <person name="Raffaele S."/>
            <person name="Hammond-Kosack K."/>
            <person name="Heard S."/>
            <person name="Oliver R."/>
        </authorList>
    </citation>
    <scope>NUCLEOTIDE SEQUENCE [LARGE SCALE GENOMIC DNA]</scope>
    <source>
        <strain evidence="4">ATCC 18683 / 1980 / Ss-1</strain>
    </source>
</reference>
<evidence type="ECO:0000313" key="4">
    <source>
        <dbReference type="Proteomes" id="UP000177798"/>
    </source>
</evidence>
<feature type="compositionally biased region" description="Polar residues" evidence="2">
    <location>
        <begin position="352"/>
        <end position="369"/>
    </location>
</feature>
<proteinExistence type="predicted"/>
<evidence type="ECO:0000256" key="1">
    <source>
        <dbReference type="SAM" id="Coils"/>
    </source>
</evidence>
<evidence type="ECO:0000256" key="2">
    <source>
        <dbReference type="SAM" id="MobiDB-lite"/>
    </source>
</evidence>
<dbReference type="EMBL" id="CP017820">
    <property type="protein sequence ID" value="APA11385.1"/>
    <property type="molecule type" value="Genomic_DNA"/>
</dbReference>
<sequence length="779" mass="85274">MGRTSKFSFPIPGRKGNSSKEKSYQVPPPMSKLSSGNLSKAEQILGTGTAEPGDWKRPGSRSSRMSITISETTHSARSMNDGGNYDEWDGESGIFPRQTGVRGRASSNALGQPFGEDMATETSTITHRLRNEDSTSTLKSYYDRQKLPASISQQTSASSARDLALRKGLTPVVNRSPLLQVDSTDPWDQAGHNLSSMNDNHLGSPERKKSVRQGLSSLFHRSERRPSAVSQNTFDYSKQSGSIRNRLAKAASRESLQSQKPSISSIKSRDQRDQVQVQPSLNDSYDYYEQSTRNAQMKSIPESNIPEHFNLFPSTSEKGNGRQPGSLNSEKREGHRRLEDLHSSSGEKDTISWKNARSNTNGNFRNSVISQSTGHSSLGISSTGSISSRNTKTSRQTGGSVFSNADLHQSSVLSLSSDSEEDFSDTEPSKSRDNISIGKAPSHAESEIIPPVLQNRLSITKNPVRKQSALKNSSSTKKGAAQPSAFLTIPGSNGGLSQWPMPPTTPTTPTITRQDSLKSQDSRPTSSQRNVSISSKRSIQQQPTPPLSPREIDAETDSVRTTTSGRMMQVTKQEEALLEALRQKRARMREKIIKEHEAEAGVGKSPPDFVDHRSSSRFSKSSSTSTIRPGTERVPLYLDAPIVRERNLGYGNGNGNGNGMGMGMKYGQPSPDLSDFLSMGSQEFQEDEETPTNSRGVSRNDMRRNTNASGSGSTIEIGIGIEVPQPKRPGTPPQNDPRFGSSGVEGMRMGGHRERERNLSVEKAKFLEEEEEEEGFWGL</sequence>
<feature type="compositionally biased region" description="Polar residues" evidence="2">
    <location>
        <begin position="389"/>
        <end position="403"/>
    </location>
</feature>
<accession>A0A1D9Q8Y4</accession>
<feature type="compositionally biased region" description="Polar residues" evidence="2">
    <location>
        <begin position="522"/>
        <end position="542"/>
    </location>
</feature>
<dbReference type="KEGG" id="ssl:SS1G_11640"/>
<dbReference type="AlphaFoldDB" id="A0A1D9Q8Y4"/>
<feature type="region of interest" description="Disordered" evidence="2">
    <location>
        <begin position="599"/>
        <end position="629"/>
    </location>
</feature>
<evidence type="ECO:0000313" key="3">
    <source>
        <dbReference type="EMBL" id="APA11385.1"/>
    </source>
</evidence>
<dbReference type="OMA" id="TIEVMYT"/>
<dbReference type="OrthoDB" id="5244050at2759"/>
<feature type="region of interest" description="Disordered" evidence="2">
    <location>
        <begin position="176"/>
        <end position="567"/>
    </location>
</feature>
<feature type="compositionally biased region" description="Low complexity" evidence="2">
    <location>
        <begin position="709"/>
        <end position="722"/>
    </location>
</feature>
<feature type="compositionally biased region" description="Polar residues" evidence="2">
    <location>
        <begin position="274"/>
        <end position="297"/>
    </location>
</feature>